<dbReference type="Pfam" id="PF02735">
    <property type="entry name" value="Ku"/>
    <property type="match status" value="1"/>
</dbReference>
<dbReference type="GO" id="GO:0006303">
    <property type="term" value="P:double-strand break repair via nonhomologous end joining"/>
    <property type="evidence" value="ECO:0007669"/>
    <property type="project" value="InterPro"/>
</dbReference>
<proteinExistence type="inferred from homology"/>
<evidence type="ECO:0000256" key="3">
    <source>
        <dbReference type="ARBA" id="ARBA00022741"/>
    </source>
</evidence>
<dbReference type="AlphaFoldDB" id="A0A438E0L7"/>
<feature type="compositionally biased region" description="Basic and acidic residues" evidence="12">
    <location>
        <begin position="677"/>
        <end position="689"/>
    </location>
</feature>
<dbReference type="GO" id="GO:0016787">
    <property type="term" value="F:hydrolase activity"/>
    <property type="evidence" value="ECO:0007669"/>
    <property type="project" value="UniProtKB-KW"/>
</dbReference>
<gene>
    <name evidence="14" type="primary">KU80_1</name>
    <name evidence="14" type="ORF">CK203_069806</name>
</gene>
<evidence type="ECO:0000256" key="5">
    <source>
        <dbReference type="ARBA" id="ARBA00022801"/>
    </source>
</evidence>
<sequence length="852" mass="96466">MIRNQEALVLLLDVSPPMHNFLPEVEKLCFMLLQKKACFSLIPLLTSLRSHIGSCIGFHIWNLIYNKKDLVGIVLFGTKVTKNELTKKVGGYKYVLVSQDIKVVDGDLVEAVRELPRGTFAGDFLDAIVVGMDMLIKKFLLTKRGKIKKRLCLITSALCPTKGPYKGAKEDEIGTIAEQMTAHGIRLECIVARGRLSGNMNMRIMEENDLLLKLFSKKTIAKTVYVESPTSLLGALRTRNVAPVTIFRGDLELSPKMEIKVSLALVRANSSLFKELLQASNFSVPVSAFARPVEAADVAPPQPIRWLRQWLIVSLSGVVEPQWTDWRWGFYYLPLIITELIQSSLSILFKPGSSISCSAYSYVTLGINVPERKEDKGTLMWVTEGNRWVWVYKKSAEELPVLKLYSDEAPPTDKFATHEVRVNLQYKSVEDPTKVVPLTQRIQGYSYGPQVVPISSAEWEAVKFEPEKGVKLLGFTDASNIMRHYYKKDVNIFIAEPGNTKAILAVSALARAMKEMNKVAILRCVWRRKQRNVIIGILTPNVSEKDSVPDSFYFNVLPYAEDVQEFQFPSFSNLPLSWQPNEEQQEAADDLVQMLYLAPFGREESLLPDVTPNPVLERFYRYLELKSKKPYAAVPPVDKTLKTITEPDPKLLAQNKSIIDEFKRRFELKQNPKLKKSTRDRQSGVKEEANIGESSDAGAINSVENTSVITMVKKIGDSTPIQDFEAMMSHRESPEWVGKAIKEMKNKIFDLVQNSNERDNHLKALDCLVAFRKGCILEQKPTEFNNFLLHIYKFCKYHNLNSFCESLASNEIMLIPKTEQQLIFVSLPSSLSSEVTEDGARNFMVKKEPILE</sequence>
<dbReference type="CDD" id="cd00873">
    <property type="entry name" value="KU80"/>
    <property type="match status" value="1"/>
</dbReference>
<keyword evidence="8" id="KW-0238">DNA-binding</keyword>
<keyword evidence="5" id="KW-0378">Hydrolase</keyword>
<feature type="region of interest" description="Disordered" evidence="12">
    <location>
        <begin position="670"/>
        <end position="692"/>
    </location>
</feature>
<keyword evidence="9" id="KW-0233">DNA recombination</keyword>
<dbReference type="GO" id="GO:0043564">
    <property type="term" value="C:Ku70:Ku80 complex"/>
    <property type="evidence" value="ECO:0007669"/>
    <property type="project" value="InterPro"/>
</dbReference>
<dbReference type="EMBL" id="QGNW01001445">
    <property type="protein sequence ID" value="RVW41192.1"/>
    <property type="molecule type" value="Genomic_DNA"/>
</dbReference>
<keyword evidence="6 14" id="KW-0347">Helicase</keyword>
<evidence type="ECO:0000256" key="11">
    <source>
        <dbReference type="ARBA" id="ARBA00023242"/>
    </source>
</evidence>
<evidence type="ECO:0000256" key="10">
    <source>
        <dbReference type="ARBA" id="ARBA00023204"/>
    </source>
</evidence>
<comment type="similarity">
    <text evidence="2">Belongs to the ku80 family.</text>
</comment>
<evidence type="ECO:0000256" key="8">
    <source>
        <dbReference type="ARBA" id="ARBA00023125"/>
    </source>
</evidence>
<organism evidence="14 15">
    <name type="scientific">Vitis vinifera</name>
    <name type="common">Grape</name>
    <dbReference type="NCBI Taxonomy" id="29760"/>
    <lineage>
        <taxon>Eukaryota</taxon>
        <taxon>Viridiplantae</taxon>
        <taxon>Streptophyta</taxon>
        <taxon>Embryophyta</taxon>
        <taxon>Tracheophyta</taxon>
        <taxon>Spermatophyta</taxon>
        <taxon>Magnoliopsida</taxon>
        <taxon>eudicotyledons</taxon>
        <taxon>Gunneridae</taxon>
        <taxon>Pentapetalae</taxon>
        <taxon>rosids</taxon>
        <taxon>Vitales</taxon>
        <taxon>Vitaceae</taxon>
        <taxon>Viteae</taxon>
        <taxon>Vitis</taxon>
    </lineage>
</organism>
<keyword evidence="4" id="KW-0227">DNA damage</keyword>
<keyword evidence="3" id="KW-0547">Nucleotide-binding</keyword>
<keyword evidence="10" id="KW-0234">DNA repair</keyword>
<evidence type="ECO:0000256" key="4">
    <source>
        <dbReference type="ARBA" id="ARBA00022763"/>
    </source>
</evidence>
<dbReference type="PANTHER" id="PTHR12604">
    <property type="entry name" value="KU AUTOANTIGEN DNA HELICASE"/>
    <property type="match status" value="1"/>
</dbReference>
<dbReference type="SUPFAM" id="SSF53300">
    <property type="entry name" value="vWA-like"/>
    <property type="match status" value="1"/>
</dbReference>
<dbReference type="Gene3D" id="3.40.50.410">
    <property type="entry name" value="von Willebrand factor, type A domain"/>
    <property type="match status" value="1"/>
</dbReference>
<dbReference type="FunFam" id="1.10.1600.10:FF:000002">
    <property type="entry name" value="X-ray repair cross-complementing protein 5"/>
    <property type="match status" value="1"/>
</dbReference>
<evidence type="ECO:0000256" key="9">
    <source>
        <dbReference type="ARBA" id="ARBA00023172"/>
    </source>
</evidence>
<reference evidence="14 15" key="1">
    <citation type="journal article" date="2018" name="PLoS Genet.">
        <title>Population sequencing reveals clonal diversity and ancestral inbreeding in the grapevine cultivar Chardonnay.</title>
        <authorList>
            <person name="Roach M.J."/>
            <person name="Johnson D.L."/>
            <person name="Bohlmann J."/>
            <person name="van Vuuren H.J."/>
            <person name="Jones S.J."/>
            <person name="Pretorius I.S."/>
            <person name="Schmidt S.A."/>
            <person name="Borneman A.R."/>
        </authorList>
    </citation>
    <scope>NUCLEOTIDE SEQUENCE [LARGE SCALE GENOMIC DNA]</scope>
    <source>
        <strain evidence="15">cv. Chardonnay</strain>
        <tissue evidence="14">Leaf</tissue>
    </source>
</reference>
<comment type="caution">
    <text evidence="14">The sequence shown here is derived from an EMBL/GenBank/DDBJ whole genome shotgun (WGS) entry which is preliminary data.</text>
</comment>
<evidence type="ECO:0000256" key="6">
    <source>
        <dbReference type="ARBA" id="ARBA00022806"/>
    </source>
</evidence>
<evidence type="ECO:0000256" key="7">
    <source>
        <dbReference type="ARBA" id="ARBA00022840"/>
    </source>
</evidence>
<dbReference type="InterPro" id="IPR006164">
    <property type="entry name" value="DNA_bd_Ku70/Ku80"/>
</dbReference>
<dbReference type="InterPro" id="IPR016194">
    <property type="entry name" value="SPOC-like_C_dom_sf"/>
</dbReference>
<evidence type="ECO:0000256" key="1">
    <source>
        <dbReference type="ARBA" id="ARBA00004123"/>
    </source>
</evidence>
<evidence type="ECO:0000256" key="2">
    <source>
        <dbReference type="ARBA" id="ARBA00007726"/>
    </source>
</evidence>
<dbReference type="InterPro" id="IPR036494">
    <property type="entry name" value="Ku_C_sf"/>
</dbReference>
<dbReference type="Gene3D" id="1.25.40.240">
    <property type="entry name" value="Ku, C-terminal domain"/>
    <property type="match status" value="1"/>
</dbReference>
<evidence type="ECO:0000313" key="15">
    <source>
        <dbReference type="Proteomes" id="UP000288805"/>
    </source>
</evidence>
<dbReference type="GO" id="GO:0000723">
    <property type="term" value="P:telomere maintenance"/>
    <property type="evidence" value="ECO:0007669"/>
    <property type="project" value="InterPro"/>
</dbReference>
<evidence type="ECO:0000313" key="14">
    <source>
        <dbReference type="EMBL" id="RVW41192.1"/>
    </source>
</evidence>
<dbReference type="InterPro" id="IPR036465">
    <property type="entry name" value="vWFA_dom_sf"/>
</dbReference>
<dbReference type="Pfam" id="PF08785">
    <property type="entry name" value="Ku_PK_bind"/>
    <property type="match status" value="1"/>
</dbReference>
<dbReference type="Gene3D" id="2.40.290.10">
    <property type="match status" value="1"/>
</dbReference>
<dbReference type="SUPFAM" id="SSF101420">
    <property type="entry name" value="C-terminal domain of Ku80"/>
    <property type="match status" value="1"/>
</dbReference>
<dbReference type="GO" id="GO:0042162">
    <property type="term" value="F:telomeric DNA binding"/>
    <property type="evidence" value="ECO:0007669"/>
    <property type="project" value="InterPro"/>
</dbReference>
<dbReference type="InterPro" id="IPR005160">
    <property type="entry name" value="Ku_C"/>
</dbReference>
<dbReference type="SUPFAM" id="SSF100939">
    <property type="entry name" value="SPOC domain-like"/>
    <property type="match status" value="1"/>
</dbReference>
<protein>
    <submittedName>
        <fullName evidence="14">ATP-dependent DNA helicase 2 subunit KU80</fullName>
    </submittedName>
</protein>
<dbReference type="Pfam" id="PF03730">
    <property type="entry name" value="Ku_C"/>
    <property type="match status" value="1"/>
</dbReference>
<dbReference type="GO" id="GO:0003684">
    <property type="term" value="F:damaged DNA binding"/>
    <property type="evidence" value="ECO:0007669"/>
    <property type="project" value="InterPro"/>
</dbReference>
<accession>A0A438E0L7</accession>
<evidence type="ECO:0000259" key="13">
    <source>
        <dbReference type="SMART" id="SM00559"/>
    </source>
</evidence>
<dbReference type="InterPro" id="IPR024193">
    <property type="entry name" value="Ku80"/>
</dbReference>
<dbReference type="GO" id="GO:0005524">
    <property type="term" value="F:ATP binding"/>
    <property type="evidence" value="ECO:0007669"/>
    <property type="project" value="UniProtKB-KW"/>
</dbReference>
<dbReference type="FunFam" id="2.40.290.10:FF:000006">
    <property type="entry name" value="ATP-dependent DNA helicase 2 subunit KU80"/>
    <property type="match status" value="1"/>
</dbReference>
<dbReference type="Proteomes" id="UP000288805">
    <property type="component" value="Unassembled WGS sequence"/>
</dbReference>
<keyword evidence="7" id="KW-0067">ATP-binding</keyword>
<name>A0A438E0L7_VITVI</name>
<dbReference type="Gene3D" id="1.10.1600.10">
    <property type="match status" value="1"/>
</dbReference>
<evidence type="ECO:0000256" key="12">
    <source>
        <dbReference type="SAM" id="MobiDB-lite"/>
    </source>
</evidence>
<feature type="domain" description="Ku" evidence="13">
    <location>
        <begin position="433"/>
        <end position="574"/>
    </location>
</feature>
<dbReference type="GO" id="GO:0003678">
    <property type="term" value="F:DNA helicase activity"/>
    <property type="evidence" value="ECO:0007669"/>
    <property type="project" value="InterPro"/>
</dbReference>
<keyword evidence="11" id="KW-0539">Nucleus</keyword>
<comment type="subcellular location">
    <subcellularLocation>
        <location evidence="1">Nucleus</location>
    </subcellularLocation>
</comment>
<dbReference type="SMART" id="SM00559">
    <property type="entry name" value="Ku78"/>
    <property type="match status" value="1"/>
</dbReference>
<dbReference type="GO" id="GO:0006310">
    <property type="term" value="P:DNA recombination"/>
    <property type="evidence" value="ECO:0007669"/>
    <property type="project" value="UniProtKB-KW"/>
</dbReference>
<dbReference type="PANTHER" id="PTHR12604:SF4">
    <property type="entry name" value="X-RAY REPAIR CROSS-COMPLEMENTING PROTEIN 5"/>
    <property type="match status" value="1"/>
</dbReference>
<dbReference type="InterPro" id="IPR014893">
    <property type="entry name" value="Ku_PK_bind"/>
</dbReference>